<keyword evidence="2" id="KW-1185">Reference proteome</keyword>
<reference evidence="1" key="1">
    <citation type="submission" date="2021-03" db="EMBL/GenBank/DDBJ databases">
        <title>Draft genome sequence of rust myrtle Austropuccinia psidii MF-1, a brazilian biotype.</title>
        <authorList>
            <person name="Quecine M.C."/>
            <person name="Pachon D.M.R."/>
            <person name="Bonatelli M.L."/>
            <person name="Correr F.H."/>
            <person name="Franceschini L.M."/>
            <person name="Leite T.F."/>
            <person name="Margarido G.R.A."/>
            <person name="Almeida C.A."/>
            <person name="Ferrarezi J.A."/>
            <person name="Labate C.A."/>
        </authorList>
    </citation>
    <scope>NUCLEOTIDE SEQUENCE</scope>
    <source>
        <strain evidence="1">MF-1</strain>
    </source>
</reference>
<comment type="caution">
    <text evidence="1">The sequence shown here is derived from an EMBL/GenBank/DDBJ whole genome shotgun (WGS) entry which is preliminary data.</text>
</comment>
<evidence type="ECO:0000313" key="2">
    <source>
        <dbReference type="Proteomes" id="UP000765509"/>
    </source>
</evidence>
<gene>
    <name evidence="1" type="ORF">O181_025421</name>
</gene>
<name>A0A9Q3CND9_9BASI</name>
<proteinExistence type="predicted"/>
<protein>
    <submittedName>
        <fullName evidence="1">Uncharacterized protein</fullName>
    </submittedName>
</protein>
<sequence>MHCLSHKSASCGLCWQVAELLATPAHHEFLNVNGLNPNVEGARPKRKMLPLYWANVMRKAKSAQQAAGKAASLAHLAMGQFSGDGRTPSPNVGANLLGDSQPLVAFRWTLWPCISAGLYRHSWASDSLGISEGTGWTLRMHSIGAGSGIWERCCACV</sequence>
<dbReference type="AlphaFoldDB" id="A0A9Q3CND9"/>
<evidence type="ECO:0000313" key="1">
    <source>
        <dbReference type="EMBL" id="MBW0485706.1"/>
    </source>
</evidence>
<accession>A0A9Q3CND9</accession>
<organism evidence="1 2">
    <name type="scientific">Austropuccinia psidii MF-1</name>
    <dbReference type="NCBI Taxonomy" id="1389203"/>
    <lineage>
        <taxon>Eukaryota</taxon>
        <taxon>Fungi</taxon>
        <taxon>Dikarya</taxon>
        <taxon>Basidiomycota</taxon>
        <taxon>Pucciniomycotina</taxon>
        <taxon>Pucciniomycetes</taxon>
        <taxon>Pucciniales</taxon>
        <taxon>Sphaerophragmiaceae</taxon>
        <taxon>Austropuccinia</taxon>
    </lineage>
</organism>
<dbReference type="Proteomes" id="UP000765509">
    <property type="component" value="Unassembled WGS sequence"/>
</dbReference>
<dbReference type="EMBL" id="AVOT02008291">
    <property type="protein sequence ID" value="MBW0485706.1"/>
    <property type="molecule type" value="Genomic_DNA"/>
</dbReference>